<evidence type="ECO:0000313" key="1">
    <source>
        <dbReference type="EMBL" id="MCC2175748.1"/>
    </source>
</evidence>
<dbReference type="AlphaFoldDB" id="A0AAW4W0L5"/>
<dbReference type="RefSeq" id="WP_227599986.1">
    <property type="nucleotide sequence ID" value="NZ_JAJEPX010000001.1"/>
</dbReference>
<name>A0AAW4W0L5_9FIRM</name>
<reference evidence="1 2" key="1">
    <citation type="submission" date="2021-10" db="EMBL/GenBank/DDBJ databases">
        <title>Anaerobic single-cell dispensing facilitates the cultivation of human gut bacteria.</title>
        <authorList>
            <person name="Afrizal A."/>
        </authorList>
    </citation>
    <scope>NUCLEOTIDE SEQUENCE [LARGE SCALE GENOMIC DNA]</scope>
    <source>
        <strain evidence="1 2">CLA-AA-H270</strain>
    </source>
</reference>
<sequence>MNGTNFMRVEEVAEELNISKSYAYKIVQMLNAELKEKGILTISGRVNRKYFMERTCYGTDRKE</sequence>
<comment type="caution">
    <text evidence="1">The sequence shown here is derived from an EMBL/GenBank/DDBJ whole genome shotgun (WGS) entry which is preliminary data.</text>
</comment>
<accession>A0AAW4W0L5</accession>
<dbReference type="EMBL" id="JAJEPX010000001">
    <property type="protein sequence ID" value="MCC2175748.1"/>
    <property type="molecule type" value="Genomic_DNA"/>
</dbReference>
<organism evidence="1 2">
    <name type="scientific">Agathobaculum butyriciproducens</name>
    <dbReference type="NCBI Taxonomy" id="1628085"/>
    <lineage>
        <taxon>Bacteria</taxon>
        <taxon>Bacillati</taxon>
        <taxon>Bacillota</taxon>
        <taxon>Clostridia</taxon>
        <taxon>Eubacteriales</taxon>
        <taxon>Butyricicoccaceae</taxon>
        <taxon>Agathobaculum</taxon>
    </lineage>
</organism>
<keyword evidence="2" id="KW-1185">Reference proteome</keyword>
<protein>
    <submittedName>
        <fullName evidence="1">DNA-binding protein</fullName>
    </submittedName>
</protein>
<dbReference type="GO" id="GO:0003677">
    <property type="term" value="F:DNA binding"/>
    <property type="evidence" value="ECO:0007669"/>
    <property type="project" value="UniProtKB-KW"/>
</dbReference>
<proteinExistence type="predicted"/>
<dbReference type="GeneID" id="98660194"/>
<dbReference type="Proteomes" id="UP001298753">
    <property type="component" value="Unassembled WGS sequence"/>
</dbReference>
<gene>
    <name evidence="1" type="ORF">LKD22_01165</name>
</gene>
<evidence type="ECO:0000313" key="2">
    <source>
        <dbReference type="Proteomes" id="UP001298753"/>
    </source>
</evidence>
<keyword evidence="1" id="KW-0238">DNA-binding</keyword>